<comment type="caution">
    <text evidence="8">The sequence shown here is derived from an EMBL/GenBank/DDBJ whole genome shotgun (WGS) entry which is preliminary data.</text>
</comment>
<feature type="transmembrane region" description="Helical" evidence="7">
    <location>
        <begin position="215"/>
        <end position="236"/>
    </location>
</feature>
<dbReference type="RefSeq" id="WP_236099905.1">
    <property type="nucleotide sequence ID" value="NZ_JAKGUD010000012.1"/>
</dbReference>
<accession>A0ABS9ERQ8</accession>
<feature type="transmembrane region" description="Helical" evidence="7">
    <location>
        <begin position="92"/>
        <end position="112"/>
    </location>
</feature>
<proteinExistence type="inferred from homology"/>
<comment type="subcellular location">
    <subcellularLocation>
        <location evidence="6">Cell membrane</location>
        <topology evidence="6">Multi-pass membrane protein</topology>
    </subcellularLocation>
    <subcellularLocation>
        <location evidence="1">Membrane</location>
        <topology evidence="1">Multi-pass membrane protein</topology>
    </subcellularLocation>
</comment>
<keyword evidence="9" id="KW-1185">Reference proteome</keyword>
<dbReference type="EMBL" id="JAKGUD010000012">
    <property type="protein sequence ID" value="MCF4143201.1"/>
    <property type="molecule type" value="Genomic_DNA"/>
</dbReference>
<dbReference type="SUPFAM" id="SSF81345">
    <property type="entry name" value="ABC transporter involved in vitamin B12 uptake, BtuC"/>
    <property type="match status" value="1"/>
</dbReference>
<dbReference type="InterPro" id="IPR037294">
    <property type="entry name" value="ABC_BtuC-like"/>
</dbReference>
<feature type="transmembrane region" description="Helical" evidence="7">
    <location>
        <begin position="132"/>
        <end position="152"/>
    </location>
</feature>
<dbReference type="Proteomes" id="UP001200430">
    <property type="component" value="Unassembled WGS sequence"/>
</dbReference>
<reference evidence="8 9" key="1">
    <citation type="submission" date="2022-01" db="EMBL/GenBank/DDBJ databases">
        <title>Dethiosulfovibrio faecalis sp. nov., a novel proteolytic, non-sulfur-reducing bacterium isolated from a marine aquaculture solid waste bioreactor.</title>
        <authorList>
            <person name="Grabowski S."/>
            <person name="Apolinario E."/>
            <person name="Schneider N."/>
            <person name="Marshall C.W."/>
            <person name="Sowers K.R."/>
        </authorList>
    </citation>
    <scope>NUCLEOTIDE SEQUENCE [LARGE SCALE GENOMIC DNA]</scope>
    <source>
        <strain evidence="8 9">DSM 12537</strain>
    </source>
</reference>
<feature type="transmembrane region" description="Helical" evidence="7">
    <location>
        <begin position="173"/>
        <end position="203"/>
    </location>
</feature>
<name>A0ABS9ERQ8_9BACT</name>
<evidence type="ECO:0000256" key="3">
    <source>
        <dbReference type="ARBA" id="ARBA00022692"/>
    </source>
</evidence>
<feature type="transmembrane region" description="Helical" evidence="7">
    <location>
        <begin position="243"/>
        <end position="262"/>
    </location>
</feature>
<gene>
    <name evidence="8" type="ORF">L2W38_10300</name>
</gene>
<evidence type="ECO:0000256" key="1">
    <source>
        <dbReference type="ARBA" id="ARBA00004141"/>
    </source>
</evidence>
<protein>
    <submittedName>
        <fullName evidence="8">Metal ABC transporter permease</fullName>
    </submittedName>
</protein>
<evidence type="ECO:0000256" key="4">
    <source>
        <dbReference type="ARBA" id="ARBA00022989"/>
    </source>
</evidence>
<feature type="transmembrane region" description="Helical" evidence="7">
    <location>
        <begin position="63"/>
        <end position="80"/>
    </location>
</feature>
<evidence type="ECO:0000256" key="7">
    <source>
        <dbReference type="SAM" id="Phobius"/>
    </source>
</evidence>
<dbReference type="Gene3D" id="1.10.3470.10">
    <property type="entry name" value="ABC transporter involved in vitamin B12 uptake, BtuC"/>
    <property type="match status" value="1"/>
</dbReference>
<keyword evidence="5 7" id="KW-0472">Membrane</keyword>
<dbReference type="InterPro" id="IPR001626">
    <property type="entry name" value="ABC_TroCD"/>
</dbReference>
<comment type="similarity">
    <text evidence="2 6">Belongs to the ABC-3 integral membrane protein family.</text>
</comment>
<sequence>MVDLLQYEFMRNALAAAVLASLISGILGPITVIRRSVMTTGGVAHGAYGGLGLAWFMGWPPRAGVYGAALILAGIATYLNRKAPDRSDSIMGILWAVGMAVGIIFTDLTPGYGTELTSYLFGSILTVSSSDLAVMACLALASIGLTIFRYSSIEAFLFDETYAATRGIPVGKLDWILTVLTSLAVVAVIRVVGLILVIALFTIPSALTEKGSRSLASMMIRSTLAAGTFCMAGLWLSVRFDVTAGAAIVLIAALSCLAAYGMKSLR</sequence>
<evidence type="ECO:0000256" key="6">
    <source>
        <dbReference type="RuleBase" id="RU003943"/>
    </source>
</evidence>
<feature type="transmembrane region" description="Helical" evidence="7">
    <location>
        <begin position="12"/>
        <end position="30"/>
    </location>
</feature>
<keyword evidence="4 7" id="KW-1133">Transmembrane helix</keyword>
<organism evidence="8 9">
    <name type="scientific">Dethiosulfovibrio marinus</name>
    <dbReference type="NCBI Taxonomy" id="133532"/>
    <lineage>
        <taxon>Bacteria</taxon>
        <taxon>Thermotogati</taxon>
        <taxon>Synergistota</taxon>
        <taxon>Synergistia</taxon>
        <taxon>Synergistales</taxon>
        <taxon>Dethiosulfovibrionaceae</taxon>
        <taxon>Dethiosulfovibrio</taxon>
    </lineage>
</organism>
<evidence type="ECO:0000256" key="5">
    <source>
        <dbReference type="ARBA" id="ARBA00023136"/>
    </source>
</evidence>
<dbReference type="PANTHER" id="PTHR30477">
    <property type="entry name" value="ABC-TRANSPORTER METAL-BINDING PROTEIN"/>
    <property type="match status" value="1"/>
</dbReference>
<dbReference type="PANTHER" id="PTHR30477:SF18">
    <property type="entry name" value="METAL TRANSPORT SYSTEM MEMBRANE PROTEIN CT_417-RELATED"/>
    <property type="match status" value="1"/>
</dbReference>
<keyword evidence="6" id="KW-0813">Transport</keyword>
<evidence type="ECO:0000256" key="2">
    <source>
        <dbReference type="ARBA" id="ARBA00008034"/>
    </source>
</evidence>
<keyword evidence="3 6" id="KW-0812">Transmembrane</keyword>
<dbReference type="Pfam" id="PF00950">
    <property type="entry name" value="ABC-3"/>
    <property type="match status" value="1"/>
</dbReference>
<evidence type="ECO:0000313" key="9">
    <source>
        <dbReference type="Proteomes" id="UP001200430"/>
    </source>
</evidence>
<evidence type="ECO:0000313" key="8">
    <source>
        <dbReference type="EMBL" id="MCF4143201.1"/>
    </source>
</evidence>